<dbReference type="InterPro" id="IPR021295">
    <property type="entry name" value="DUF2867"/>
</dbReference>
<reference evidence="2 3" key="1">
    <citation type="submission" date="2019-04" db="EMBL/GenBank/DDBJ databases">
        <authorList>
            <person name="Feng G."/>
            <person name="Zhang J."/>
            <person name="Zhu H."/>
        </authorList>
    </citation>
    <scope>NUCLEOTIDE SEQUENCE [LARGE SCALE GENOMIC DNA]</scope>
    <source>
        <strain evidence="2 3">9PBR-1</strain>
    </source>
</reference>
<dbReference type="Pfam" id="PF11066">
    <property type="entry name" value="DUF2867"/>
    <property type="match status" value="1"/>
</dbReference>
<keyword evidence="1" id="KW-0732">Signal</keyword>
<dbReference type="Proteomes" id="UP000298471">
    <property type="component" value="Unassembled WGS sequence"/>
</dbReference>
<evidence type="ECO:0000256" key="1">
    <source>
        <dbReference type="SAM" id="SignalP"/>
    </source>
</evidence>
<keyword evidence="3" id="KW-1185">Reference proteome</keyword>
<proteinExistence type="predicted"/>
<organism evidence="2 3">
    <name type="scientific">Hymenobacter metallicola</name>
    <dbReference type="NCBI Taxonomy" id="2563114"/>
    <lineage>
        <taxon>Bacteria</taxon>
        <taxon>Pseudomonadati</taxon>
        <taxon>Bacteroidota</taxon>
        <taxon>Cytophagia</taxon>
        <taxon>Cytophagales</taxon>
        <taxon>Hymenobacteraceae</taxon>
        <taxon>Hymenobacter</taxon>
    </lineage>
</organism>
<feature type="chain" id="PRO_5021318805" evidence="1">
    <location>
        <begin position="22"/>
        <end position="180"/>
    </location>
</feature>
<comment type="caution">
    <text evidence="2">The sequence shown here is derived from an EMBL/GenBank/DDBJ whole genome shotgun (WGS) entry which is preliminary data.</text>
</comment>
<gene>
    <name evidence="2" type="ORF">E5K02_00370</name>
</gene>
<dbReference type="RefSeq" id="WP_135391326.1">
    <property type="nucleotide sequence ID" value="NZ_SRMB01000001.1"/>
</dbReference>
<dbReference type="OrthoDB" id="7058586at2"/>
<evidence type="ECO:0000313" key="3">
    <source>
        <dbReference type="Proteomes" id="UP000298471"/>
    </source>
</evidence>
<dbReference type="AlphaFoldDB" id="A0A4Z0QFH9"/>
<accession>A0A4Z0QFH9</accession>
<feature type="signal peptide" evidence="1">
    <location>
        <begin position="1"/>
        <end position="21"/>
    </location>
</feature>
<protein>
    <submittedName>
        <fullName evidence="2">DUF2867 domain-containing protein</fullName>
    </submittedName>
</protein>
<dbReference type="EMBL" id="SRMB01000001">
    <property type="protein sequence ID" value="TGE27953.1"/>
    <property type="molecule type" value="Genomic_DNA"/>
</dbReference>
<sequence length="180" mass="19987">MPRLSVSAVALPSSSSLQAAAAPDHTDAYRLALPAGAAADATALTWRLFGQTPAWIRYLMRLRDWLVRPLRLTTFPETIRPPYGTALVPGSSLGAFRVFATAPHEVVLGLDDRHLDFRVSVLLAEDGRAAVVSTLVWFHNWVGRWYFQLIQPFHHLVVPALLRHALRQEPNHPPVGHPGR</sequence>
<evidence type="ECO:0000313" key="2">
    <source>
        <dbReference type="EMBL" id="TGE27953.1"/>
    </source>
</evidence>
<name>A0A4Z0QFH9_9BACT</name>